<evidence type="ECO:0000313" key="1">
    <source>
        <dbReference type="EMBL" id="MDI3390144.1"/>
    </source>
</evidence>
<sequence>MTEVKVALAHDGRSWVDGVEVRAADGTLDGARAAALKHVARLARQRRGPVLVRAEDPDGQVWELAVGIDGEVVEASDAHLLADDPDAQQVPAELEVRVATVSEALAADRGYIALKLAEDLDADLGQQHGLEHPHALRAKELHGHVHATAREGRAVEACALYLEAARGWSRLNSPSYEGALQRALALWGELADDPARIVWLGEQLVDLLVLDGSRAQPTAAAIQRRIDALRLELPQA</sequence>
<gene>
    <name evidence="1" type="ORF">QIS99_28720</name>
</gene>
<evidence type="ECO:0008006" key="3">
    <source>
        <dbReference type="Google" id="ProtNLM"/>
    </source>
</evidence>
<reference evidence="1 2" key="1">
    <citation type="submission" date="2023-05" db="EMBL/GenBank/DDBJ databases">
        <title>Draft genome sequence of Streptomyces sp. B-S-A8 isolated from a cave soil in Thailand.</title>
        <authorList>
            <person name="Chamroensaksri N."/>
            <person name="Muangham S."/>
        </authorList>
    </citation>
    <scope>NUCLEOTIDE SEQUENCE [LARGE SCALE GENOMIC DNA]</scope>
    <source>
        <strain evidence="1 2">B-S-A8</strain>
    </source>
</reference>
<protein>
    <recommendedName>
        <fullName evidence="3">GPP34 family phosphoprotein</fullName>
    </recommendedName>
</protein>
<dbReference type="RefSeq" id="WP_282516623.1">
    <property type="nucleotide sequence ID" value="NZ_JASCIR010000040.1"/>
</dbReference>
<keyword evidence="2" id="KW-1185">Reference proteome</keyword>
<evidence type="ECO:0000313" key="2">
    <source>
        <dbReference type="Proteomes" id="UP001224661"/>
    </source>
</evidence>
<dbReference type="EMBL" id="JASCIR010000040">
    <property type="protein sequence ID" value="MDI3390144.1"/>
    <property type="molecule type" value="Genomic_DNA"/>
</dbReference>
<dbReference type="Proteomes" id="UP001224661">
    <property type="component" value="Unassembled WGS sequence"/>
</dbReference>
<name>A0ABT6S141_9ACTN</name>
<accession>A0ABT6S141</accession>
<comment type="caution">
    <text evidence="1">The sequence shown here is derived from an EMBL/GenBank/DDBJ whole genome shotgun (WGS) entry which is preliminary data.</text>
</comment>
<organism evidence="1 2">
    <name type="scientific">Streptomyces solicavernae</name>
    <dbReference type="NCBI Taxonomy" id="3043614"/>
    <lineage>
        <taxon>Bacteria</taxon>
        <taxon>Bacillati</taxon>
        <taxon>Actinomycetota</taxon>
        <taxon>Actinomycetes</taxon>
        <taxon>Kitasatosporales</taxon>
        <taxon>Streptomycetaceae</taxon>
        <taxon>Streptomyces</taxon>
    </lineage>
</organism>
<proteinExistence type="predicted"/>